<name>A0A420SYL8_GIBIN</name>
<accession>A0A420SYL8</accession>
<evidence type="ECO:0000313" key="1">
    <source>
        <dbReference type="EMBL" id="RKL34308.1"/>
    </source>
</evidence>
<dbReference type="EMBL" id="MRDB01000036">
    <property type="protein sequence ID" value="RKL34308.1"/>
    <property type="molecule type" value="Genomic_DNA"/>
</dbReference>
<dbReference type="AlphaFoldDB" id="A0A420SYL8"/>
<organism evidence="1 2">
    <name type="scientific">Gibberella intermedia</name>
    <name type="common">Bulb rot disease fungus</name>
    <name type="synonym">Fusarium proliferatum</name>
    <dbReference type="NCBI Taxonomy" id="948311"/>
    <lineage>
        <taxon>Eukaryota</taxon>
        <taxon>Fungi</taxon>
        <taxon>Dikarya</taxon>
        <taxon>Ascomycota</taxon>
        <taxon>Pezizomycotina</taxon>
        <taxon>Sordariomycetes</taxon>
        <taxon>Hypocreomycetidae</taxon>
        <taxon>Hypocreales</taxon>
        <taxon>Nectriaceae</taxon>
        <taxon>Fusarium</taxon>
        <taxon>Fusarium fujikuroi species complex</taxon>
    </lineage>
</organism>
<gene>
    <name evidence="1" type="ORF">BFJ72_g9493</name>
</gene>
<comment type="caution">
    <text evidence="1">The sequence shown here is derived from an EMBL/GenBank/DDBJ whole genome shotgun (WGS) entry which is preliminary data.</text>
</comment>
<dbReference type="Proteomes" id="UP000283569">
    <property type="component" value="Unassembled WGS sequence"/>
</dbReference>
<sequence length="166" mass="19053">MEEWPITDLDKIAKGWKTAMKYSKERLQRVHDLAADELDDAINDGHLVLETVCLFVHACIKHNQYKLPLSFWRVLHAEYGIIVYPTALTEDIDIRGLSIDVTFTEAYDGHIGMYKFPYQAVRSLVLTQAIVMYGGARGIKYPPRCPIELMREPPPAYQKETPKIES</sequence>
<evidence type="ECO:0000313" key="2">
    <source>
        <dbReference type="Proteomes" id="UP000283569"/>
    </source>
</evidence>
<proteinExistence type="predicted"/>
<reference evidence="1 2" key="1">
    <citation type="journal article" date="2018" name="Sci. Rep.">
        <title>Characterisation of pathogen-specific regions and novel effector candidates in Fusarium oxysporum f. sp. cepae.</title>
        <authorList>
            <person name="Armitage A.D."/>
            <person name="Taylor A."/>
            <person name="Sobczyk M.K."/>
            <person name="Baxter L."/>
            <person name="Greenfield B.P."/>
            <person name="Bates H.J."/>
            <person name="Wilson F."/>
            <person name="Jackson A.C."/>
            <person name="Ott S."/>
            <person name="Harrison R.J."/>
            <person name="Clarkson J.P."/>
        </authorList>
    </citation>
    <scope>NUCLEOTIDE SEQUENCE [LARGE SCALE GENOMIC DNA]</scope>
    <source>
        <strain evidence="1 2">Fp_A8</strain>
    </source>
</reference>
<protein>
    <submittedName>
        <fullName evidence="1">Uncharacterized protein</fullName>
    </submittedName>
</protein>